<evidence type="ECO:0000313" key="2">
    <source>
        <dbReference type="EMBL" id="MFC6892347.1"/>
    </source>
</evidence>
<dbReference type="InterPro" id="IPR055735">
    <property type="entry name" value="DUF7311"/>
</dbReference>
<sequence>MIRAVLAVAIAVALLATTTPALSDAREDATRTEMDRIATHVERTGADLASSSPAVAEADLAPRSVLRVRLPTGFARRTIEGATIGCRADVGPKRGPKRDAAEGGEGCELVLAWRTDESGVETHRIRGVTLAPERSPIELSADGTWLRLEHRGRGDGDAVELRAIRPPEQGEGRIEV</sequence>
<protein>
    <recommendedName>
        <fullName evidence="1">DUF7311 domain-containing protein</fullName>
    </recommendedName>
</protein>
<keyword evidence="3" id="KW-1185">Reference proteome</keyword>
<dbReference type="RefSeq" id="WP_379742348.1">
    <property type="nucleotide sequence ID" value="NZ_JBHSVN010000001.1"/>
</dbReference>
<dbReference type="AlphaFoldDB" id="A0ABD5UYC8"/>
<feature type="domain" description="DUF7311" evidence="1">
    <location>
        <begin position="1"/>
        <end position="159"/>
    </location>
</feature>
<gene>
    <name evidence="2" type="ORF">ACFQE9_06950</name>
</gene>
<accession>A0ABD5UYC8</accession>
<reference evidence="2 3" key="1">
    <citation type="journal article" date="2019" name="Int. J. Syst. Evol. Microbiol.">
        <title>The Global Catalogue of Microorganisms (GCM) 10K type strain sequencing project: providing services to taxonomists for standard genome sequencing and annotation.</title>
        <authorList>
            <consortium name="The Broad Institute Genomics Platform"/>
            <consortium name="The Broad Institute Genome Sequencing Center for Infectious Disease"/>
            <person name="Wu L."/>
            <person name="Ma J."/>
        </authorList>
    </citation>
    <scope>NUCLEOTIDE SEQUENCE [LARGE SCALE GENOMIC DNA]</scope>
    <source>
        <strain evidence="2 3">SKJ47</strain>
    </source>
</reference>
<comment type="caution">
    <text evidence="2">The sequence shown here is derived from an EMBL/GenBank/DDBJ whole genome shotgun (WGS) entry which is preliminary data.</text>
</comment>
<dbReference type="EMBL" id="JBHSXL010000006">
    <property type="protein sequence ID" value="MFC6892347.1"/>
    <property type="molecule type" value="Genomic_DNA"/>
</dbReference>
<name>A0ABD5UYC8_9EURY</name>
<organism evidence="2 3">
    <name type="scientific">Halopenitus salinus</name>
    <dbReference type="NCBI Taxonomy" id="1198295"/>
    <lineage>
        <taxon>Archaea</taxon>
        <taxon>Methanobacteriati</taxon>
        <taxon>Methanobacteriota</taxon>
        <taxon>Stenosarchaea group</taxon>
        <taxon>Halobacteria</taxon>
        <taxon>Halobacteriales</taxon>
        <taxon>Haloferacaceae</taxon>
        <taxon>Halopenitus</taxon>
    </lineage>
</organism>
<dbReference type="Pfam" id="PF23993">
    <property type="entry name" value="DUF7311"/>
    <property type="match status" value="1"/>
</dbReference>
<evidence type="ECO:0000313" key="3">
    <source>
        <dbReference type="Proteomes" id="UP001596296"/>
    </source>
</evidence>
<dbReference type="Proteomes" id="UP001596296">
    <property type="component" value="Unassembled WGS sequence"/>
</dbReference>
<proteinExistence type="predicted"/>
<evidence type="ECO:0000259" key="1">
    <source>
        <dbReference type="Pfam" id="PF23993"/>
    </source>
</evidence>